<keyword evidence="2" id="KW-1185">Reference proteome</keyword>
<evidence type="ECO:0000313" key="2">
    <source>
        <dbReference type="Proteomes" id="UP001302949"/>
    </source>
</evidence>
<proteinExistence type="predicted"/>
<dbReference type="RefSeq" id="WP_323298226.1">
    <property type="nucleotide sequence ID" value="NZ_JAYFUM010000023.1"/>
</dbReference>
<name>A0ABU5QEV2_9BACT</name>
<dbReference type="Proteomes" id="UP001302949">
    <property type="component" value="Unassembled WGS sequence"/>
</dbReference>
<dbReference type="EMBL" id="JAYFUM010000023">
    <property type="protein sequence ID" value="MEA5141072.1"/>
    <property type="molecule type" value="Genomic_DNA"/>
</dbReference>
<reference evidence="1 2" key="1">
    <citation type="submission" date="2023-12" db="EMBL/GenBank/DDBJ databases">
        <title>Novel species of the genus Arcicella isolated from rivers.</title>
        <authorList>
            <person name="Lu H."/>
        </authorList>
    </citation>
    <scope>NUCLEOTIDE SEQUENCE [LARGE SCALE GENOMIC DNA]</scope>
    <source>
        <strain evidence="1 2">KCTC 23307</strain>
    </source>
</reference>
<organism evidence="1 2">
    <name type="scientific">Arcicella rigui</name>
    <dbReference type="NCBI Taxonomy" id="797020"/>
    <lineage>
        <taxon>Bacteria</taxon>
        <taxon>Pseudomonadati</taxon>
        <taxon>Bacteroidota</taxon>
        <taxon>Cytophagia</taxon>
        <taxon>Cytophagales</taxon>
        <taxon>Flectobacillaceae</taxon>
        <taxon>Arcicella</taxon>
    </lineage>
</organism>
<sequence>MLSYKSEQNPKSASVALLEKSLKFKVIANINYNKNPRKKPVNLRCFLSNERSSKNVISGKIVIIGFFDFNKSQQLGITNDYQ</sequence>
<gene>
    <name evidence="1" type="ORF">VB248_18110</name>
</gene>
<protein>
    <submittedName>
        <fullName evidence="1">Uncharacterized protein</fullName>
    </submittedName>
</protein>
<accession>A0ABU5QEV2</accession>
<comment type="caution">
    <text evidence="1">The sequence shown here is derived from an EMBL/GenBank/DDBJ whole genome shotgun (WGS) entry which is preliminary data.</text>
</comment>
<evidence type="ECO:0000313" key="1">
    <source>
        <dbReference type="EMBL" id="MEA5141072.1"/>
    </source>
</evidence>